<gene>
    <name evidence="1" type="ORF">BZG02_11470</name>
</gene>
<protein>
    <recommendedName>
        <fullName evidence="3">DUF4302 domain-containing protein</fullName>
    </recommendedName>
</protein>
<accession>A0A2N3HXN0</accession>
<dbReference type="EMBL" id="MVDD01000007">
    <property type="protein sequence ID" value="PKQ62809.1"/>
    <property type="molecule type" value="Genomic_DNA"/>
</dbReference>
<comment type="caution">
    <text evidence="1">The sequence shown here is derived from an EMBL/GenBank/DDBJ whole genome shotgun (WGS) entry which is preliminary data.</text>
</comment>
<dbReference type="Proteomes" id="UP000233535">
    <property type="component" value="Unassembled WGS sequence"/>
</dbReference>
<reference evidence="1 2" key="1">
    <citation type="journal article" date="2017" name="Front. Microbiol.">
        <title>Labilibaculum manganireducens gen. nov., sp. nov. and Labilibaculum filiforme sp. nov., Novel Bacteroidetes Isolated from Subsurface Sediments of the Baltic Sea.</title>
        <authorList>
            <person name="Vandieken V."/>
            <person name="Marshall I.P."/>
            <person name="Niemann H."/>
            <person name="Engelen B."/>
            <person name="Cypionka H."/>
        </authorList>
    </citation>
    <scope>NUCLEOTIDE SEQUENCE [LARGE SCALE GENOMIC DNA]</scope>
    <source>
        <strain evidence="1 2">59.16B</strain>
    </source>
</reference>
<organism evidence="1 2">
    <name type="scientific">Labilibaculum filiforme</name>
    <dbReference type="NCBI Taxonomy" id="1940526"/>
    <lineage>
        <taxon>Bacteria</taxon>
        <taxon>Pseudomonadati</taxon>
        <taxon>Bacteroidota</taxon>
        <taxon>Bacteroidia</taxon>
        <taxon>Marinilabiliales</taxon>
        <taxon>Marinifilaceae</taxon>
        <taxon>Labilibaculum</taxon>
    </lineage>
</organism>
<name>A0A2N3HXN0_9BACT</name>
<dbReference type="Pfam" id="PF14135">
    <property type="entry name" value="DUF4302"/>
    <property type="match status" value="1"/>
</dbReference>
<evidence type="ECO:0008006" key="3">
    <source>
        <dbReference type="Google" id="ProtNLM"/>
    </source>
</evidence>
<dbReference type="AlphaFoldDB" id="A0A2N3HXN0"/>
<proteinExistence type="predicted"/>
<dbReference type="PROSITE" id="PS51257">
    <property type="entry name" value="PROKAR_LIPOPROTEIN"/>
    <property type="match status" value="1"/>
</dbReference>
<sequence>MKNKLLYLLIFIVGGFASCDEDSTADYIFDKSVNERFSELYTEYNTVLQSPAQGWLGYYNPNGETGAYSILLKFNPNGSVIMHSDYKSGFANDTITYSITKKQDITLTFESWSVFHAIYETNNNNNGGEYVFNIASVSADEITLVSKTDNGYNGDDVTTLVLKPATIENWDLEPVIANVARLAGDANKSIFRNFEHEGEAFASFRYDDRNRTGVISYMNDGELINVITPVLINANGFQLMKEVSIEGKTMQNFVYDLDNDVFTNTDTSIKLSYDNAPAYTVDGVVDQLLSVNFKTITDYSANLEATILTIQDSVPNFKSFQLYSEWGYLLCYAPGTEGGNWSGFSKLSFTKTGEDQLTIGWEGYTYGSWWEKIYYNAGGQMILNFLLDENGLYVVSVSNSEFYLVSKSDPSKYCLVEL</sequence>
<dbReference type="RefSeq" id="WP_101261581.1">
    <property type="nucleotide sequence ID" value="NZ_MVDD01000007.1"/>
</dbReference>
<dbReference type="InterPro" id="IPR025396">
    <property type="entry name" value="DUF4302"/>
</dbReference>
<keyword evidence="2" id="KW-1185">Reference proteome</keyword>
<evidence type="ECO:0000313" key="2">
    <source>
        <dbReference type="Proteomes" id="UP000233535"/>
    </source>
</evidence>
<evidence type="ECO:0000313" key="1">
    <source>
        <dbReference type="EMBL" id="PKQ62809.1"/>
    </source>
</evidence>
<dbReference type="OrthoDB" id="1150854at2"/>